<dbReference type="Gene3D" id="3.40.1410.10">
    <property type="entry name" value="Chorismate lyase-like"/>
    <property type="match status" value="1"/>
</dbReference>
<dbReference type="InterPro" id="IPR000524">
    <property type="entry name" value="Tscrpt_reg_HTH_GntR"/>
</dbReference>
<keyword evidence="7" id="KW-1185">Reference proteome</keyword>
<keyword evidence="3" id="KW-0804">Transcription</keyword>
<dbReference type="GO" id="GO:0045892">
    <property type="term" value="P:negative regulation of DNA-templated transcription"/>
    <property type="evidence" value="ECO:0007669"/>
    <property type="project" value="UniProtKB-UniRule"/>
</dbReference>
<dbReference type="InterPro" id="IPR036388">
    <property type="entry name" value="WH-like_DNA-bd_sf"/>
</dbReference>
<dbReference type="Pfam" id="PF07702">
    <property type="entry name" value="UTRA"/>
    <property type="match status" value="1"/>
</dbReference>
<dbReference type="PRINTS" id="PR00035">
    <property type="entry name" value="HTHGNTR"/>
</dbReference>
<keyword evidence="1" id="KW-0805">Transcription regulation</keyword>
<evidence type="ECO:0000256" key="4">
    <source>
        <dbReference type="NCBIfam" id="TIGR02018"/>
    </source>
</evidence>
<evidence type="ECO:0000259" key="5">
    <source>
        <dbReference type="PROSITE" id="PS50949"/>
    </source>
</evidence>
<dbReference type="AlphaFoldDB" id="A0A846X227"/>
<protein>
    <recommendedName>
        <fullName evidence="4">Histidine utilization repressor</fullName>
    </recommendedName>
</protein>
<dbReference type="CDD" id="cd07377">
    <property type="entry name" value="WHTH_GntR"/>
    <property type="match status" value="1"/>
</dbReference>
<dbReference type="GO" id="GO:0003700">
    <property type="term" value="F:DNA-binding transcription factor activity"/>
    <property type="evidence" value="ECO:0007669"/>
    <property type="project" value="UniProtKB-UniRule"/>
</dbReference>
<name>A0A846X227_9ACTN</name>
<sequence>MPQDPLSDAELAGRVAAAGTVATPAYERVKTVLRAQIESGDWPEGFRLPSENRLVGALGLARMTVNRALRDLAAEGLVVRMAGVGTFVAPTKSSSPLFEVRNIADEVQQRGHRHGIRVEFVREEPAGEPHGLWLGPAFHSLLVHSEDDKPIQVEDRYVDPALVPDYGAQDFTAETPNSYLSRIAPLTRGEHVIEAALATERECELLGIPRGEPCLVMVRKTWSAQGLVSVARLVHPGSRSRLEGTFTI</sequence>
<evidence type="ECO:0000313" key="6">
    <source>
        <dbReference type="EMBL" id="NKY18585.1"/>
    </source>
</evidence>
<gene>
    <name evidence="6" type="primary">hutC</name>
    <name evidence="6" type="ORF">HF999_09400</name>
</gene>
<dbReference type="SUPFAM" id="SSF64288">
    <property type="entry name" value="Chorismate lyase-like"/>
    <property type="match status" value="1"/>
</dbReference>
<dbReference type="GO" id="GO:0003677">
    <property type="term" value="F:DNA binding"/>
    <property type="evidence" value="ECO:0007669"/>
    <property type="project" value="UniProtKB-UniRule"/>
</dbReference>
<dbReference type="InterPro" id="IPR011663">
    <property type="entry name" value="UTRA"/>
</dbReference>
<evidence type="ECO:0000256" key="2">
    <source>
        <dbReference type="ARBA" id="ARBA00023125"/>
    </source>
</evidence>
<dbReference type="RefSeq" id="WP_168545617.1">
    <property type="nucleotide sequence ID" value="NZ_BAAAKS010000007.1"/>
</dbReference>
<dbReference type="PANTHER" id="PTHR44846">
    <property type="entry name" value="MANNOSYL-D-GLYCERATE TRANSPORT/METABOLISM SYSTEM REPRESSOR MNGR-RELATED"/>
    <property type="match status" value="1"/>
</dbReference>
<dbReference type="SMART" id="SM00345">
    <property type="entry name" value="HTH_GNTR"/>
    <property type="match status" value="1"/>
</dbReference>
<dbReference type="SMART" id="SM00866">
    <property type="entry name" value="UTRA"/>
    <property type="match status" value="1"/>
</dbReference>
<dbReference type="PANTHER" id="PTHR44846:SF16">
    <property type="entry name" value="TRANSCRIPTIONAL REGULATOR PHNF-RELATED"/>
    <property type="match status" value="1"/>
</dbReference>
<comment type="caution">
    <text evidence="6">The sequence shown here is derived from an EMBL/GenBank/DDBJ whole genome shotgun (WGS) entry which is preliminary data.</text>
</comment>
<organism evidence="6 7">
    <name type="scientific">Tsukamurella spumae</name>
    <dbReference type="NCBI Taxonomy" id="44753"/>
    <lineage>
        <taxon>Bacteria</taxon>
        <taxon>Bacillati</taxon>
        <taxon>Actinomycetota</taxon>
        <taxon>Actinomycetes</taxon>
        <taxon>Mycobacteriales</taxon>
        <taxon>Tsukamurellaceae</taxon>
        <taxon>Tsukamurella</taxon>
    </lineage>
</organism>
<dbReference type="InterPro" id="IPR036390">
    <property type="entry name" value="WH_DNA-bd_sf"/>
</dbReference>
<dbReference type="SUPFAM" id="SSF46785">
    <property type="entry name" value="Winged helix' DNA-binding domain"/>
    <property type="match status" value="1"/>
</dbReference>
<dbReference type="NCBIfam" id="TIGR02018">
    <property type="entry name" value="his_ut_repres"/>
    <property type="match status" value="1"/>
</dbReference>
<dbReference type="InterPro" id="IPR050679">
    <property type="entry name" value="Bact_HTH_transcr_reg"/>
</dbReference>
<dbReference type="Proteomes" id="UP000582646">
    <property type="component" value="Unassembled WGS sequence"/>
</dbReference>
<dbReference type="InterPro" id="IPR028978">
    <property type="entry name" value="Chorismate_lyase_/UTRA_dom_sf"/>
</dbReference>
<dbReference type="PROSITE" id="PS50949">
    <property type="entry name" value="HTH_GNTR"/>
    <property type="match status" value="1"/>
</dbReference>
<proteinExistence type="predicted"/>
<dbReference type="EMBL" id="JAAXOQ010000010">
    <property type="protein sequence ID" value="NKY18585.1"/>
    <property type="molecule type" value="Genomic_DNA"/>
</dbReference>
<accession>A0A846X227</accession>
<dbReference type="Gene3D" id="1.10.10.10">
    <property type="entry name" value="Winged helix-like DNA-binding domain superfamily/Winged helix DNA-binding domain"/>
    <property type="match status" value="1"/>
</dbReference>
<dbReference type="Pfam" id="PF00392">
    <property type="entry name" value="GntR"/>
    <property type="match status" value="1"/>
</dbReference>
<reference evidence="6 7" key="1">
    <citation type="submission" date="2020-04" db="EMBL/GenBank/DDBJ databases">
        <title>MicrobeNet Type strains.</title>
        <authorList>
            <person name="Nicholson A.C."/>
        </authorList>
    </citation>
    <scope>NUCLEOTIDE SEQUENCE [LARGE SCALE GENOMIC DNA]</scope>
    <source>
        <strain evidence="6 7">DSM 44113</strain>
    </source>
</reference>
<dbReference type="InterPro" id="IPR010248">
    <property type="entry name" value="His_ut_repres"/>
</dbReference>
<feature type="domain" description="HTH gntR-type" evidence="5">
    <location>
        <begin position="23"/>
        <end position="91"/>
    </location>
</feature>
<evidence type="ECO:0000256" key="3">
    <source>
        <dbReference type="ARBA" id="ARBA00023163"/>
    </source>
</evidence>
<dbReference type="GO" id="GO:0006547">
    <property type="term" value="P:L-histidine metabolic process"/>
    <property type="evidence" value="ECO:0007669"/>
    <property type="project" value="UniProtKB-UniRule"/>
</dbReference>
<evidence type="ECO:0000256" key="1">
    <source>
        <dbReference type="ARBA" id="ARBA00023015"/>
    </source>
</evidence>
<evidence type="ECO:0000313" key="7">
    <source>
        <dbReference type="Proteomes" id="UP000582646"/>
    </source>
</evidence>
<keyword evidence="2" id="KW-0238">DNA-binding</keyword>